<feature type="region of interest" description="Disordered" evidence="17">
    <location>
        <begin position="1"/>
        <end position="23"/>
    </location>
</feature>
<keyword evidence="11" id="KW-0862">Zinc</keyword>
<dbReference type="Pfam" id="PF01363">
    <property type="entry name" value="FYVE"/>
    <property type="match status" value="1"/>
</dbReference>
<evidence type="ECO:0000256" key="16">
    <source>
        <dbReference type="PROSITE-ProRule" id="PRU00091"/>
    </source>
</evidence>
<comment type="subcellular location">
    <subcellularLocation>
        <location evidence="2">Cell projection</location>
        <location evidence="2">Growth cone membrane</location>
        <topology evidence="2">Multi-pass membrane protein</topology>
    </subcellularLocation>
    <subcellularLocation>
        <location evidence="3">Endoplasmic reticulum membrane</location>
        <topology evidence="3">Multi-pass membrane protein</topology>
    </subcellularLocation>
    <subcellularLocation>
        <location evidence="1">Recycling endosome membrane</location>
        <topology evidence="1">Multi-pass membrane protein</topology>
    </subcellularLocation>
</comment>
<dbReference type="GO" id="GO:0008270">
    <property type="term" value="F:zinc ion binding"/>
    <property type="evidence" value="ECO:0007669"/>
    <property type="project" value="UniProtKB-KW"/>
</dbReference>
<dbReference type="GO" id="GO:0055038">
    <property type="term" value="C:recycling endosome membrane"/>
    <property type="evidence" value="ECO:0007669"/>
    <property type="project" value="UniProtKB-SubCell"/>
</dbReference>
<evidence type="ECO:0000256" key="15">
    <source>
        <dbReference type="ARBA" id="ARBA00032025"/>
    </source>
</evidence>
<accession>A0AA35TPZ3</accession>
<feature type="compositionally biased region" description="Polar residues" evidence="17">
    <location>
        <begin position="240"/>
        <end position="251"/>
    </location>
</feature>
<protein>
    <recommendedName>
        <fullName evidence="4">Protrudin</fullName>
    </recommendedName>
    <alternativeName>
        <fullName evidence="15">Zinc finger FYVE domain-containing protein 27</fullName>
    </alternativeName>
</protein>
<gene>
    <name evidence="20" type="ORF">GBAR_LOCUS28603</name>
</gene>
<reference evidence="20" key="1">
    <citation type="submission" date="2023-03" db="EMBL/GenBank/DDBJ databases">
        <authorList>
            <person name="Steffen K."/>
            <person name="Cardenas P."/>
        </authorList>
    </citation>
    <scope>NUCLEOTIDE SEQUENCE</scope>
</reference>
<keyword evidence="7" id="KW-0479">Metal-binding</keyword>
<keyword evidence="10" id="KW-0256">Endoplasmic reticulum</keyword>
<evidence type="ECO:0000256" key="11">
    <source>
        <dbReference type="ARBA" id="ARBA00022833"/>
    </source>
</evidence>
<feature type="transmembrane region" description="Helical" evidence="18">
    <location>
        <begin position="173"/>
        <end position="193"/>
    </location>
</feature>
<evidence type="ECO:0000256" key="10">
    <source>
        <dbReference type="ARBA" id="ARBA00022824"/>
    </source>
</evidence>
<evidence type="ECO:0000256" key="2">
    <source>
        <dbReference type="ARBA" id="ARBA00004460"/>
    </source>
</evidence>
<feature type="domain" description="FYVE-type" evidence="19">
    <location>
        <begin position="357"/>
        <end position="416"/>
    </location>
</feature>
<dbReference type="GO" id="GO:0016192">
    <property type="term" value="P:vesicle-mediated transport"/>
    <property type="evidence" value="ECO:0007669"/>
    <property type="project" value="InterPro"/>
</dbReference>
<dbReference type="InterPro" id="IPR017455">
    <property type="entry name" value="Znf_FYVE-rel"/>
</dbReference>
<evidence type="ECO:0000256" key="7">
    <source>
        <dbReference type="ARBA" id="ARBA00022723"/>
    </source>
</evidence>
<evidence type="ECO:0000256" key="14">
    <source>
        <dbReference type="ARBA" id="ARBA00023273"/>
    </source>
</evidence>
<feature type="compositionally biased region" description="Acidic residues" evidence="17">
    <location>
        <begin position="257"/>
        <end position="268"/>
    </location>
</feature>
<keyword evidence="12 18" id="KW-1133">Transmembrane helix</keyword>
<proteinExistence type="predicted"/>
<sequence>MSAEKRRSTAHVKPRRSSNHNGVGLRDVSQTVETYHNLLDRLYPVFAVWDIALYVARWENYLLTLVTILVLSLLLYFPSVLCSLLTLAAILVMGVGRYHGQTKTLVELRKAPPVELLDQDQHLLKKQHTEQEQMHKSRLEFRQILSNAENFMLGVEKMLDYIYSIYLWKSPEVSLCVTVLLCLVLVLLCTIDLHTIGAAIPAIVLCTNRHFFSRSIGLWKLLLRRLKDRLDRRRNRQRIETQVTAETTGSQEGVERVEEEEEEEEGDTEPGSVINPALPEEQDSSNEAGLSDASHTPELRQRTSQRGSQGRHTDSPTAPGAVDTVSRSGEGVVDPEAGQGTPQSTKRDGKATQHELCSKCKTALFFLKRKHDCNVCGQTFCGSCTSKVKKAALGVTSPAAYETSVRVCLNCKAQLDQVTKANPQ</sequence>
<dbReference type="SUPFAM" id="SSF57903">
    <property type="entry name" value="FYVE/PHD zinc finger"/>
    <property type="match status" value="1"/>
</dbReference>
<dbReference type="AlphaFoldDB" id="A0AA35TPZ3"/>
<name>A0AA35TPZ3_GEOBA</name>
<feature type="transmembrane region" description="Helical" evidence="18">
    <location>
        <begin position="62"/>
        <end position="95"/>
    </location>
</feature>
<keyword evidence="5" id="KW-1003">Cell membrane</keyword>
<dbReference type="GO" id="GO:0071782">
    <property type="term" value="C:endoplasmic reticulum tubular network"/>
    <property type="evidence" value="ECO:0007669"/>
    <property type="project" value="TreeGrafter"/>
</dbReference>
<evidence type="ECO:0000256" key="3">
    <source>
        <dbReference type="ARBA" id="ARBA00004477"/>
    </source>
</evidence>
<dbReference type="PROSITE" id="PS50178">
    <property type="entry name" value="ZF_FYVE"/>
    <property type="match status" value="1"/>
</dbReference>
<keyword evidence="8" id="KW-0967">Endosome</keyword>
<keyword evidence="9 16" id="KW-0863">Zinc-finger</keyword>
<evidence type="ECO:0000313" key="20">
    <source>
        <dbReference type="EMBL" id="CAI8052290.1"/>
    </source>
</evidence>
<dbReference type="InterPro" id="IPR013083">
    <property type="entry name" value="Znf_RING/FYVE/PHD"/>
</dbReference>
<evidence type="ECO:0000256" key="5">
    <source>
        <dbReference type="ARBA" id="ARBA00022475"/>
    </source>
</evidence>
<evidence type="ECO:0000256" key="1">
    <source>
        <dbReference type="ARBA" id="ARBA00004195"/>
    </source>
</evidence>
<evidence type="ECO:0000256" key="18">
    <source>
        <dbReference type="SAM" id="Phobius"/>
    </source>
</evidence>
<comment type="caution">
    <text evidence="20">The sequence shown here is derived from an EMBL/GenBank/DDBJ whole genome shotgun (WGS) entry which is preliminary data.</text>
</comment>
<dbReference type="InterPro" id="IPR011011">
    <property type="entry name" value="Znf_FYVE_PHD"/>
</dbReference>
<dbReference type="PANTHER" id="PTHR14543:SF1">
    <property type="entry name" value="PROTRUDIN"/>
    <property type="match status" value="1"/>
</dbReference>
<evidence type="ECO:0000256" key="12">
    <source>
        <dbReference type="ARBA" id="ARBA00022989"/>
    </source>
</evidence>
<dbReference type="PANTHER" id="PTHR14543">
    <property type="entry name" value="PROTRUDIN"/>
    <property type="match status" value="1"/>
</dbReference>
<evidence type="ECO:0000256" key="8">
    <source>
        <dbReference type="ARBA" id="ARBA00022753"/>
    </source>
</evidence>
<feature type="compositionally biased region" description="Basic residues" evidence="17">
    <location>
        <begin position="8"/>
        <end position="18"/>
    </location>
</feature>
<keyword evidence="13 18" id="KW-0472">Membrane</keyword>
<evidence type="ECO:0000256" key="9">
    <source>
        <dbReference type="ARBA" id="ARBA00022771"/>
    </source>
</evidence>
<dbReference type="GO" id="GO:0071787">
    <property type="term" value="P:endoplasmic reticulum tubular network formation"/>
    <property type="evidence" value="ECO:0007669"/>
    <property type="project" value="InterPro"/>
</dbReference>
<dbReference type="InterPro" id="IPR042405">
    <property type="entry name" value="Protrudin"/>
</dbReference>
<organism evidence="20 21">
    <name type="scientific">Geodia barretti</name>
    <name type="common">Barrett's horny sponge</name>
    <dbReference type="NCBI Taxonomy" id="519541"/>
    <lineage>
        <taxon>Eukaryota</taxon>
        <taxon>Metazoa</taxon>
        <taxon>Porifera</taxon>
        <taxon>Demospongiae</taxon>
        <taxon>Heteroscleromorpha</taxon>
        <taxon>Tetractinellida</taxon>
        <taxon>Astrophorina</taxon>
        <taxon>Geodiidae</taxon>
        <taxon>Geodia</taxon>
    </lineage>
</organism>
<dbReference type="GO" id="GO:0005789">
    <property type="term" value="C:endoplasmic reticulum membrane"/>
    <property type="evidence" value="ECO:0007669"/>
    <property type="project" value="UniProtKB-SubCell"/>
</dbReference>
<feature type="region of interest" description="Disordered" evidence="17">
    <location>
        <begin position="239"/>
        <end position="352"/>
    </location>
</feature>
<evidence type="ECO:0000256" key="4">
    <source>
        <dbReference type="ARBA" id="ARBA00015523"/>
    </source>
</evidence>
<keyword evidence="14" id="KW-0966">Cell projection</keyword>
<keyword evidence="21" id="KW-1185">Reference proteome</keyword>
<dbReference type="Gene3D" id="3.30.40.10">
    <property type="entry name" value="Zinc/RING finger domain, C3HC4 (zinc finger)"/>
    <property type="match status" value="1"/>
</dbReference>
<dbReference type="InterPro" id="IPR000306">
    <property type="entry name" value="Znf_FYVE"/>
</dbReference>
<evidence type="ECO:0000256" key="6">
    <source>
        <dbReference type="ARBA" id="ARBA00022692"/>
    </source>
</evidence>
<dbReference type="EMBL" id="CASHTH010003999">
    <property type="protein sequence ID" value="CAI8052290.1"/>
    <property type="molecule type" value="Genomic_DNA"/>
</dbReference>
<evidence type="ECO:0000256" key="17">
    <source>
        <dbReference type="SAM" id="MobiDB-lite"/>
    </source>
</evidence>
<evidence type="ECO:0000259" key="19">
    <source>
        <dbReference type="PROSITE" id="PS50178"/>
    </source>
</evidence>
<evidence type="ECO:0000313" key="21">
    <source>
        <dbReference type="Proteomes" id="UP001174909"/>
    </source>
</evidence>
<dbReference type="Proteomes" id="UP001174909">
    <property type="component" value="Unassembled WGS sequence"/>
</dbReference>
<keyword evidence="6 18" id="KW-0812">Transmembrane</keyword>
<dbReference type="GO" id="GO:0072659">
    <property type="term" value="P:protein localization to plasma membrane"/>
    <property type="evidence" value="ECO:0007669"/>
    <property type="project" value="InterPro"/>
</dbReference>
<evidence type="ECO:0000256" key="13">
    <source>
        <dbReference type="ARBA" id="ARBA00023136"/>
    </source>
</evidence>
<feature type="transmembrane region" description="Helical" evidence="18">
    <location>
        <begin position="38"/>
        <end position="56"/>
    </location>
</feature>
<dbReference type="SMART" id="SM00064">
    <property type="entry name" value="FYVE"/>
    <property type="match status" value="1"/>
</dbReference>